<keyword evidence="2" id="KW-1185">Reference proteome</keyword>
<reference evidence="1" key="1">
    <citation type="submission" date="2020-07" db="EMBL/GenBank/DDBJ databases">
        <title>Multicomponent nature underlies the extraordinary mechanical properties of spider dragline silk.</title>
        <authorList>
            <person name="Kono N."/>
            <person name="Nakamura H."/>
            <person name="Mori M."/>
            <person name="Yoshida Y."/>
            <person name="Ohtoshi R."/>
            <person name="Malay A.D."/>
            <person name="Moran D.A.P."/>
            <person name="Tomita M."/>
            <person name="Numata K."/>
            <person name="Arakawa K."/>
        </authorList>
    </citation>
    <scope>NUCLEOTIDE SEQUENCE</scope>
</reference>
<proteinExistence type="predicted"/>
<evidence type="ECO:0000313" key="1">
    <source>
        <dbReference type="EMBL" id="GFR18052.1"/>
    </source>
</evidence>
<dbReference type="Proteomes" id="UP000887116">
    <property type="component" value="Unassembled WGS sequence"/>
</dbReference>
<dbReference type="AlphaFoldDB" id="A0A8X6LRI6"/>
<accession>A0A8X6LRI6</accession>
<sequence length="93" mass="10465">MSKFWVFVYRNANDNHIIAATEEFSNESAPLRCLGSSFGTKAKELQWPLVGCSLKGEILVSKDLTVPETSWSVMKISSALEKTNKQKDNHIVY</sequence>
<comment type="caution">
    <text evidence="1">The sequence shown here is derived from an EMBL/GenBank/DDBJ whole genome shotgun (WGS) entry which is preliminary data.</text>
</comment>
<evidence type="ECO:0000313" key="2">
    <source>
        <dbReference type="Proteomes" id="UP000887116"/>
    </source>
</evidence>
<dbReference type="EMBL" id="BMAO01007721">
    <property type="protein sequence ID" value="GFR18052.1"/>
    <property type="molecule type" value="Genomic_DNA"/>
</dbReference>
<organism evidence="1 2">
    <name type="scientific">Trichonephila clavata</name>
    <name type="common">Joro spider</name>
    <name type="synonym">Nephila clavata</name>
    <dbReference type="NCBI Taxonomy" id="2740835"/>
    <lineage>
        <taxon>Eukaryota</taxon>
        <taxon>Metazoa</taxon>
        <taxon>Ecdysozoa</taxon>
        <taxon>Arthropoda</taxon>
        <taxon>Chelicerata</taxon>
        <taxon>Arachnida</taxon>
        <taxon>Araneae</taxon>
        <taxon>Araneomorphae</taxon>
        <taxon>Entelegynae</taxon>
        <taxon>Araneoidea</taxon>
        <taxon>Nephilidae</taxon>
        <taxon>Trichonephila</taxon>
    </lineage>
</organism>
<gene>
    <name evidence="1" type="ORF">TNCT_455161</name>
</gene>
<name>A0A8X6LRI6_TRICU</name>
<protein>
    <submittedName>
        <fullName evidence="1">Uncharacterized protein</fullName>
    </submittedName>
</protein>